<protein>
    <submittedName>
        <fullName evidence="2">DNA-binding LytR/AlgR family response regulator</fullName>
    </submittedName>
</protein>
<dbReference type="InterPro" id="IPR046947">
    <property type="entry name" value="LytR-like"/>
</dbReference>
<evidence type="ECO:0000259" key="1">
    <source>
        <dbReference type="PROSITE" id="PS50930"/>
    </source>
</evidence>
<evidence type="ECO:0000313" key="2">
    <source>
        <dbReference type="EMBL" id="MDQ0359538.1"/>
    </source>
</evidence>
<dbReference type="PANTHER" id="PTHR37299">
    <property type="entry name" value="TRANSCRIPTIONAL REGULATOR-RELATED"/>
    <property type="match status" value="1"/>
</dbReference>
<evidence type="ECO:0000313" key="3">
    <source>
        <dbReference type="Proteomes" id="UP001230220"/>
    </source>
</evidence>
<dbReference type="RefSeq" id="WP_307404728.1">
    <property type="nucleotide sequence ID" value="NZ_JAUSUR010000001.1"/>
</dbReference>
<dbReference type="PROSITE" id="PS50930">
    <property type="entry name" value="HTH_LYTTR"/>
    <property type="match status" value="1"/>
</dbReference>
<gene>
    <name evidence="2" type="ORF">J2S15_000269</name>
</gene>
<dbReference type="GO" id="GO:0003677">
    <property type="term" value="F:DNA binding"/>
    <property type="evidence" value="ECO:0007669"/>
    <property type="project" value="UniProtKB-KW"/>
</dbReference>
<dbReference type="EMBL" id="JAUSUR010000001">
    <property type="protein sequence ID" value="MDQ0359538.1"/>
    <property type="molecule type" value="Genomic_DNA"/>
</dbReference>
<reference evidence="2 3" key="1">
    <citation type="submission" date="2023-07" db="EMBL/GenBank/DDBJ databases">
        <title>Genomic Encyclopedia of Type Strains, Phase IV (KMG-IV): sequencing the most valuable type-strain genomes for metagenomic binning, comparative biology and taxonomic classification.</title>
        <authorList>
            <person name="Goeker M."/>
        </authorList>
    </citation>
    <scope>NUCLEOTIDE SEQUENCE [LARGE SCALE GENOMIC DNA]</scope>
    <source>
        <strain evidence="2 3">DSM 16784</strain>
    </source>
</reference>
<keyword evidence="3" id="KW-1185">Reference proteome</keyword>
<accession>A0ABU0DY25</accession>
<feature type="domain" description="HTH LytTR-type" evidence="1">
    <location>
        <begin position="44"/>
        <end position="148"/>
    </location>
</feature>
<dbReference type="InterPro" id="IPR007492">
    <property type="entry name" value="LytTR_DNA-bd_dom"/>
</dbReference>
<dbReference type="Proteomes" id="UP001230220">
    <property type="component" value="Unassembled WGS sequence"/>
</dbReference>
<sequence>MKILIEIVDDLDEEVVVIKCKEITKDIQMIQKHILNQNSSKKQMVFYKNNEEYYFPIEHIIFFETDGDEVFAHTVDDAYKVKYRLYELEKDLPDTFLRISKSTIINVQQVYSIQKNIAASSRVQFRHSHKEVYVSRMYYKALRFKLQERS</sequence>
<dbReference type="PANTHER" id="PTHR37299:SF4">
    <property type="entry name" value="TRANSCRIPTIONAL REGULATOR"/>
    <property type="match status" value="1"/>
</dbReference>
<organism evidence="2 3">
    <name type="scientific">Breznakia pachnodae</name>
    <dbReference type="NCBI Taxonomy" id="265178"/>
    <lineage>
        <taxon>Bacteria</taxon>
        <taxon>Bacillati</taxon>
        <taxon>Bacillota</taxon>
        <taxon>Erysipelotrichia</taxon>
        <taxon>Erysipelotrichales</taxon>
        <taxon>Erysipelotrichaceae</taxon>
        <taxon>Breznakia</taxon>
    </lineage>
</organism>
<proteinExistence type="predicted"/>
<dbReference type="SMART" id="SM00850">
    <property type="entry name" value="LytTR"/>
    <property type="match status" value="1"/>
</dbReference>
<comment type="caution">
    <text evidence="2">The sequence shown here is derived from an EMBL/GenBank/DDBJ whole genome shotgun (WGS) entry which is preliminary data.</text>
</comment>
<dbReference type="Gene3D" id="2.40.50.1020">
    <property type="entry name" value="LytTr DNA-binding domain"/>
    <property type="match status" value="1"/>
</dbReference>
<keyword evidence="2" id="KW-0238">DNA-binding</keyword>
<dbReference type="Pfam" id="PF04397">
    <property type="entry name" value="LytTR"/>
    <property type="match status" value="1"/>
</dbReference>
<name>A0ABU0DY25_9FIRM</name>